<reference evidence="1" key="1">
    <citation type="submission" date="2023-10" db="EMBL/GenBank/DDBJ databases">
        <authorList>
            <person name="Chen Y."/>
            <person name="Shah S."/>
            <person name="Dougan E. K."/>
            <person name="Thang M."/>
            <person name="Chan C."/>
        </authorList>
    </citation>
    <scope>NUCLEOTIDE SEQUENCE [LARGE SCALE GENOMIC DNA]</scope>
</reference>
<accession>A0ABN9PFK9</accession>
<name>A0ABN9PFK9_9DINO</name>
<sequence length="712" mass="77121">MKLARVSSSSIGFVLSAEHIIRTSWPSALELKRMKRSTTGALFIFALLAARWAPLCSAERAAVQVQLGGAASIIETELRDHVDEAGRLSGAAARTGATDAQGSGQLADLTAALLPLAGGGMEAAFAPLAASMGSVSASLGTLTGTVAPLAAAAQPMLVAATALLQFIPHVMVASLVVYAVFKCVKAVQGSKHSKVMGRGLQNVQDAIEKGMQAMTKELGDIKKLLGEQTDMMQFTPLNDAVEQIDLAWSSIDYCQGLKMSTPDGVCTLPPYCAPSGIVDAQTRKQIATAMLRLDKMLRGEFSGAVRVRTVDLTERVLRQAVQSRMNRESLADLAWSYWFQMMTLQVKGALVLAHTSDSELYRCGRVFTELAERLELQINHVEDVLQSVASEGFFLRWKPGGACVRASVDPSWYKRAWGGDWSELEATGDCVDNTNLALSLIPRSADGNLSANASFLLVSKRLGRSVASRAKRDRLFLGDWLGSVDDQASTSGTPYIMLRNSPLERKLKPGSQKVRALHAGSVVNVTMLQTIGSKKHKLLRGFVREPFEGWIDILDTTSGERSARMVKTDVAAKSRSSQLARALKEVWIPQRSTCDAFLAEFGCDNAGSTNESAMTMDRAFDDVLTGVASWSYSVGSARSDDDEDSVYIDIVPTGFGQGEFHMETAADRRCVYVDKGNRNIRLGQGTCEEEKLKQKLDNLIFDFVPANLLQTP</sequence>
<organism evidence="1 2">
    <name type="scientific">Prorocentrum cordatum</name>
    <dbReference type="NCBI Taxonomy" id="2364126"/>
    <lineage>
        <taxon>Eukaryota</taxon>
        <taxon>Sar</taxon>
        <taxon>Alveolata</taxon>
        <taxon>Dinophyceae</taxon>
        <taxon>Prorocentrales</taxon>
        <taxon>Prorocentraceae</taxon>
        <taxon>Prorocentrum</taxon>
    </lineage>
</organism>
<comment type="caution">
    <text evidence="1">The sequence shown here is derived from an EMBL/GenBank/DDBJ whole genome shotgun (WGS) entry which is preliminary data.</text>
</comment>
<keyword evidence="2" id="KW-1185">Reference proteome</keyword>
<gene>
    <name evidence="1" type="ORF">PCOR1329_LOCUS2508</name>
</gene>
<evidence type="ECO:0000313" key="2">
    <source>
        <dbReference type="Proteomes" id="UP001189429"/>
    </source>
</evidence>
<evidence type="ECO:0000313" key="1">
    <source>
        <dbReference type="EMBL" id="CAK0791699.1"/>
    </source>
</evidence>
<protein>
    <submittedName>
        <fullName evidence="1">Uncharacterized protein</fullName>
    </submittedName>
</protein>
<dbReference type="Proteomes" id="UP001189429">
    <property type="component" value="Unassembled WGS sequence"/>
</dbReference>
<proteinExistence type="predicted"/>
<dbReference type="EMBL" id="CAUYUJ010000634">
    <property type="protein sequence ID" value="CAK0791699.1"/>
    <property type="molecule type" value="Genomic_DNA"/>
</dbReference>